<dbReference type="InterPro" id="IPR050438">
    <property type="entry name" value="LMW_PTPase"/>
</dbReference>
<evidence type="ECO:0000259" key="5">
    <source>
        <dbReference type="SMART" id="SM00226"/>
    </source>
</evidence>
<accession>A0ABQ3DRF6</accession>
<evidence type="ECO:0000313" key="7">
    <source>
        <dbReference type="Proteomes" id="UP000646745"/>
    </source>
</evidence>
<evidence type="ECO:0000256" key="4">
    <source>
        <dbReference type="ARBA" id="ARBA00022912"/>
    </source>
</evidence>
<dbReference type="InterPro" id="IPR036196">
    <property type="entry name" value="Ptyr_pPase_sf"/>
</dbReference>
<dbReference type="SMART" id="SM00226">
    <property type="entry name" value="LMWPc"/>
    <property type="match status" value="1"/>
</dbReference>
<comment type="similarity">
    <text evidence="1">Belongs to the low molecular weight phosphotyrosine protein phosphatase family.</text>
</comment>
<protein>
    <recommendedName>
        <fullName evidence="2">protein-tyrosine-phosphatase</fullName>
        <ecNumber evidence="2">3.1.3.48</ecNumber>
    </recommendedName>
</protein>
<reference evidence="7" key="1">
    <citation type="journal article" date="2019" name="Int. J. Syst. Evol. Microbiol.">
        <title>The Global Catalogue of Microorganisms (GCM) 10K type strain sequencing project: providing services to taxonomists for standard genome sequencing and annotation.</title>
        <authorList>
            <consortium name="The Broad Institute Genomics Platform"/>
            <consortium name="The Broad Institute Genome Sequencing Center for Infectious Disease"/>
            <person name="Wu L."/>
            <person name="Ma J."/>
        </authorList>
    </citation>
    <scope>NUCLEOTIDE SEQUENCE [LARGE SCALE GENOMIC DNA]</scope>
    <source>
        <strain evidence="7">KCTC 32998</strain>
    </source>
</reference>
<dbReference type="PRINTS" id="PR00719">
    <property type="entry name" value="LMWPTPASE"/>
</dbReference>
<keyword evidence="4" id="KW-0904">Protein phosphatase</keyword>
<dbReference type="PANTHER" id="PTHR11717:SF7">
    <property type="entry name" value="LOW MOLECULAR WEIGHT PHOSPHOTYROSINE PROTEIN PHOSPHATASE"/>
    <property type="match status" value="1"/>
</dbReference>
<dbReference type="RefSeq" id="WP_189442702.1">
    <property type="nucleotide sequence ID" value="NZ_BMZI01000001.1"/>
</dbReference>
<keyword evidence="3" id="KW-0378">Hydrolase</keyword>
<dbReference type="Proteomes" id="UP000646745">
    <property type="component" value="Unassembled WGS sequence"/>
</dbReference>
<evidence type="ECO:0000313" key="6">
    <source>
        <dbReference type="EMBL" id="GHB08064.1"/>
    </source>
</evidence>
<dbReference type="CDD" id="cd16343">
    <property type="entry name" value="LMWPTP"/>
    <property type="match status" value="1"/>
</dbReference>
<feature type="domain" description="Phosphotyrosine protein phosphatase I" evidence="5">
    <location>
        <begin position="8"/>
        <end position="156"/>
    </location>
</feature>
<dbReference type="EC" id="3.1.3.48" evidence="2"/>
<keyword evidence="7" id="KW-1185">Reference proteome</keyword>
<comment type="caution">
    <text evidence="6">The sequence shown here is derived from an EMBL/GenBank/DDBJ whole genome shotgun (WGS) entry which is preliminary data.</text>
</comment>
<proteinExistence type="inferred from homology"/>
<dbReference type="Pfam" id="PF01451">
    <property type="entry name" value="LMWPc"/>
    <property type="match status" value="1"/>
</dbReference>
<gene>
    <name evidence="6" type="primary">ptpA</name>
    <name evidence="6" type="ORF">GCM10009038_01670</name>
</gene>
<dbReference type="Gene3D" id="3.40.50.2300">
    <property type="match status" value="1"/>
</dbReference>
<organism evidence="6 7">
    <name type="scientific">Salinicola rhizosphaerae</name>
    <dbReference type="NCBI Taxonomy" id="1443141"/>
    <lineage>
        <taxon>Bacteria</taxon>
        <taxon>Pseudomonadati</taxon>
        <taxon>Pseudomonadota</taxon>
        <taxon>Gammaproteobacteria</taxon>
        <taxon>Oceanospirillales</taxon>
        <taxon>Halomonadaceae</taxon>
        <taxon>Salinicola</taxon>
    </lineage>
</organism>
<evidence type="ECO:0000256" key="2">
    <source>
        <dbReference type="ARBA" id="ARBA00013064"/>
    </source>
</evidence>
<dbReference type="InterPro" id="IPR023485">
    <property type="entry name" value="Ptyr_pPase"/>
</dbReference>
<evidence type="ECO:0000256" key="1">
    <source>
        <dbReference type="ARBA" id="ARBA00011063"/>
    </source>
</evidence>
<name>A0ABQ3DRF6_9GAMM</name>
<dbReference type="SUPFAM" id="SSF52788">
    <property type="entry name" value="Phosphotyrosine protein phosphatases I"/>
    <property type="match status" value="1"/>
</dbReference>
<dbReference type="EMBL" id="BMZI01000001">
    <property type="protein sequence ID" value="GHB08064.1"/>
    <property type="molecule type" value="Genomic_DNA"/>
</dbReference>
<dbReference type="InterPro" id="IPR017867">
    <property type="entry name" value="Tyr_phospatase_low_mol_wt"/>
</dbReference>
<sequence>MSERTPDLHILFVCMGNICRSPTAEGMLRQRLGERGLIERVDVDSCGTGAWHVGEAPDPRAIKAALARGYDIRTLRGRQLTQQDFENFDEILVMDEDNLERVMALAPALSRAKVSRLMRYAGQPDADVPDPYFGGEAGFQHVLDQLARAVDGLVDSLEHRLVAFDG</sequence>
<dbReference type="PANTHER" id="PTHR11717">
    <property type="entry name" value="LOW MOLECULAR WEIGHT PROTEIN TYROSINE PHOSPHATASE"/>
    <property type="match status" value="1"/>
</dbReference>
<evidence type="ECO:0000256" key="3">
    <source>
        <dbReference type="ARBA" id="ARBA00022801"/>
    </source>
</evidence>